<feature type="region of interest" description="Disordered" evidence="1">
    <location>
        <begin position="1"/>
        <end position="25"/>
    </location>
</feature>
<reference evidence="2 3" key="1">
    <citation type="submission" date="2017-06" db="EMBL/GenBank/DDBJ databases">
        <title>Comparative genomic analysis of Ambrosia Fusariam Clade fungi.</title>
        <authorList>
            <person name="Stajich J.E."/>
            <person name="Carrillo J."/>
            <person name="Kijimoto T."/>
            <person name="Eskalen A."/>
            <person name="O'Donnell K."/>
            <person name="Kasson M."/>
        </authorList>
    </citation>
    <scope>NUCLEOTIDE SEQUENCE [LARGE SCALE GENOMIC DNA]</scope>
    <source>
        <strain evidence="2 3">NRRL62579</strain>
    </source>
</reference>
<organism evidence="2 3">
    <name type="scientific">Fusarium oligoseptatum</name>
    <dbReference type="NCBI Taxonomy" id="2604345"/>
    <lineage>
        <taxon>Eukaryota</taxon>
        <taxon>Fungi</taxon>
        <taxon>Dikarya</taxon>
        <taxon>Ascomycota</taxon>
        <taxon>Pezizomycotina</taxon>
        <taxon>Sordariomycetes</taxon>
        <taxon>Hypocreomycetidae</taxon>
        <taxon>Hypocreales</taxon>
        <taxon>Nectriaceae</taxon>
        <taxon>Fusarium</taxon>
        <taxon>Fusarium solani species complex</taxon>
    </lineage>
</organism>
<comment type="caution">
    <text evidence="2">The sequence shown here is derived from an EMBL/GenBank/DDBJ whole genome shotgun (WGS) entry which is preliminary data.</text>
</comment>
<evidence type="ECO:0000313" key="3">
    <source>
        <dbReference type="Proteomes" id="UP000287144"/>
    </source>
</evidence>
<keyword evidence="3" id="KW-1185">Reference proteome</keyword>
<feature type="compositionally biased region" description="Basic residues" evidence="1">
    <location>
        <begin position="14"/>
        <end position="25"/>
    </location>
</feature>
<feature type="compositionally biased region" description="Polar residues" evidence="1">
    <location>
        <begin position="1"/>
        <end position="13"/>
    </location>
</feature>
<evidence type="ECO:0000313" key="2">
    <source>
        <dbReference type="EMBL" id="RSM07937.1"/>
    </source>
</evidence>
<dbReference type="Proteomes" id="UP000287144">
    <property type="component" value="Unassembled WGS sequence"/>
</dbReference>
<accession>A0A428U0X8</accession>
<dbReference type="AlphaFoldDB" id="A0A428U0X8"/>
<proteinExistence type="predicted"/>
<evidence type="ECO:0000256" key="1">
    <source>
        <dbReference type="SAM" id="MobiDB-lite"/>
    </source>
</evidence>
<name>A0A428U0X8_9HYPO</name>
<dbReference type="EMBL" id="NKCK01000037">
    <property type="protein sequence ID" value="RSM07937.1"/>
    <property type="molecule type" value="Genomic_DNA"/>
</dbReference>
<protein>
    <submittedName>
        <fullName evidence="2">Uncharacterized protein</fullName>
    </submittedName>
</protein>
<gene>
    <name evidence="2" type="ORF">CEP52_004969</name>
</gene>
<sequence length="110" mass="12622">MRRSQPVSTNRPIKTNRWKPLKGKLTHPLQHMHLGDIRARRRPQVTPPPFDPQAFQRMWANGWARVVQRSLLLGGWRWCRGPDIGRGGSAPATRGEQPNGVDLDVVFQLR</sequence>